<feature type="compositionally biased region" description="Low complexity" evidence="1">
    <location>
        <begin position="284"/>
        <end position="293"/>
    </location>
</feature>
<dbReference type="SMART" id="SM00450">
    <property type="entry name" value="RHOD"/>
    <property type="match status" value="1"/>
</dbReference>
<feature type="region of interest" description="Disordered" evidence="1">
    <location>
        <begin position="539"/>
        <end position="605"/>
    </location>
</feature>
<dbReference type="InterPro" id="IPR001763">
    <property type="entry name" value="Rhodanese-like_dom"/>
</dbReference>
<comment type="caution">
    <text evidence="3">The sequence shown here is derived from an EMBL/GenBank/DDBJ whole genome shotgun (WGS) entry which is preliminary data.</text>
</comment>
<reference evidence="3" key="2">
    <citation type="submission" date="2021-04" db="EMBL/GenBank/DDBJ databases">
        <authorList>
            <person name="Podell S."/>
        </authorList>
    </citation>
    <scope>NUCLEOTIDE SEQUENCE</scope>
    <source>
        <strain evidence="3">Hildebrandi</strain>
    </source>
</reference>
<dbReference type="InterPro" id="IPR020936">
    <property type="entry name" value="TrhO"/>
</dbReference>
<feature type="region of interest" description="Disordered" evidence="1">
    <location>
        <begin position="284"/>
        <end position="314"/>
    </location>
</feature>
<proteinExistence type="predicted"/>
<feature type="region of interest" description="Disordered" evidence="1">
    <location>
        <begin position="450"/>
        <end position="479"/>
    </location>
</feature>
<organism evidence="3 4">
    <name type="scientific">Nitzschia inconspicua</name>
    <dbReference type="NCBI Taxonomy" id="303405"/>
    <lineage>
        <taxon>Eukaryota</taxon>
        <taxon>Sar</taxon>
        <taxon>Stramenopiles</taxon>
        <taxon>Ochrophyta</taxon>
        <taxon>Bacillariophyta</taxon>
        <taxon>Bacillariophyceae</taxon>
        <taxon>Bacillariophycidae</taxon>
        <taxon>Bacillariales</taxon>
        <taxon>Bacillariaceae</taxon>
        <taxon>Nitzschia</taxon>
    </lineage>
</organism>
<dbReference type="Proteomes" id="UP000693970">
    <property type="component" value="Unassembled WGS sequence"/>
</dbReference>
<keyword evidence="4" id="KW-1185">Reference proteome</keyword>
<name>A0A9K3Q422_9STRA</name>
<evidence type="ECO:0000256" key="1">
    <source>
        <dbReference type="SAM" id="MobiDB-lite"/>
    </source>
</evidence>
<accession>A0A9K3Q422</accession>
<reference evidence="3" key="1">
    <citation type="journal article" date="2021" name="Sci. Rep.">
        <title>Diploid genomic architecture of Nitzschia inconspicua, an elite biomass production diatom.</title>
        <authorList>
            <person name="Oliver A."/>
            <person name="Podell S."/>
            <person name="Pinowska A."/>
            <person name="Traller J.C."/>
            <person name="Smith S.R."/>
            <person name="McClure R."/>
            <person name="Beliaev A."/>
            <person name="Bohutskyi P."/>
            <person name="Hill E.A."/>
            <person name="Rabines A."/>
            <person name="Zheng H."/>
            <person name="Allen L.Z."/>
            <person name="Kuo A."/>
            <person name="Grigoriev I.V."/>
            <person name="Allen A.E."/>
            <person name="Hazlebeck D."/>
            <person name="Allen E.E."/>
        </authorList>
    </citation>
    <scope>NUCLEOTIDE SEQUENCE</scope>
    <source>
        <strain evidence="3">Hildebrandi</strain>
    </source>
</reference>
<evidence type="ECO:0000259" key="2">
    <source>
        <dbReference type="PROSITE" id="PS50206"/>
    </source>
</evidence>
<dbReference type="PROSITE" id="PS50206">
    <property type="entry name" value="RHODANESE_3"/>
    <property type="match status" value="1"/>
</dbReference>
<dbReference type="EMBL" id="JAGRRH010000007">
    <property type="protein sequence ID" value="KAG7367589.1"/>
    <property type="molecule type" value="Genomic_DNA"/>
</dbReference>
<protein>
    <submittedName>
        <fullName evidence="3">Rhodanese-like domain containing protein</fullName>
    </submittedName>
</protein>
<feature type="domain" description="Rhodanese" evidence="2">
    <location>
        <begin position="200"/>
        <end position="333"/>
    </location>
</feature>
<dbReference type="PANTHER" id="PTHR43268">
    <property type="entry name" value="THIOSULFATE SULFURTRANSFERASE/RHODANESE-LIKE DOMAIN-CONTAINING PROTEIN 2"/>
    <property type="match status" value="1"/>
</dbReference>
<dbReference type="InterPro" id="IPR040503">
    <property type="entry name" value="TRHO_N"/>
</dbReference>
<dbReference type="PANTHER" id="PTHR43268:SF7">
    <property type="entry name" value="RHODANESE DOMAIN-CONTAINING PROTEIN"/>
    <property type="match status" value="1"/>
</dbReference>
<feature type="compositionally biased region" description="Polar residues" evidence="1">
    <location>
        <begin position="294"/>
        <end position="314"/>
    </location>
</feature>
<gene>
    <name evidence="3" type="ORF">IV203_030260</name>
</gene>
<dbReference type="AlphaFoldDB" id="A0A9K3Q422"/>
<evidence type="ECO:0000313" key="3">
    <source>
        <dbReference type="EMBL" id="KAG7367589.1"/>
    </source>
</evidence>
<dbReference type="InterPro" id="IPR022111">
    <property type="entry name" value="Rhodanese_C"/>
</dbReference>
<dbReference type="Pfam" id="PF17773">
    <property type="entry name" value="UPF0176_N"/>
    <property type="match status" value="1"/>
</dbReference>
<dbReference type="OrthoDB" id="25002at2759"/>
<dbReference type="Pfam" id="PF12368">
    <property type="entry name" value="Rhodanese_C"/>
    <property type="match status" value="1"/>
</dbReference>
<sequence length="605" mass="67859">MGKKRIRSVEDTDEAGEALMTTSSTMETSVFDGKHEEEVIVPANSTSVAGLPLPPLPTNYDASDPEKMGSILLFYQYKEPVWSETEFQKVLKKFLALGHKHSITGRGRIATEGVNCTLTGPSPSIRAFCQALREELDPVLFAETDFKITDFIPKSQFFKSLSMRKTDELVAYGLAHDKVPSIKEFGGTHLTAVDYHKALQDPNTVVIDVRNQYETAIGTIQPPPGGAKLIDPKLRNSHEWPKWLAAKETQQQLNGKKVMMFCTGGIRCERAAALVNQMAVVSASSKTTTDTADPNSSKVKSSSTNEEESQQPFQPQGVYHMQGGIERYLRTFPKGGFWTGKNYLFDKRMEQRPESKELSKVEQEVVDKLNAKCCHCRNPWTSYRGKFKCSETLCGVPVIVCDTCQFELSNNPSMVNTLQCELCREGYRAPQNVPDLVALRLKAEKLLQQKQKQQTASNSSTDDVPGDGNPSKVMRRLPRTSRSDRLFLSRLPLNVSRTQIQEWLQTPILHIQWLTDKDSGAFYGSCIVQIDPKMASAIVNDESKDGRRKDGKSKNSLRMFPGTLTRRSSERKRKRQQPKVSKALTDGQPWPPVHETEFPPLGHIQ</sequence>
<evidence type="ECO:0000313" key="4">
    <source>
        <dbReference type="Proteomes" id="UP000693970"/>
    </source>
</evidence>